<proteinExistence type="predicted"/>
<organism evidence="2 3">
    <name type="scientific">Gottfriedia solisilvae</name>
    <dbReference type="NCBI Taxonomy" id="1516104"/>
    <lineage>
        <taxon>Bacteria</taxon>
        <taxon>Bacillati</taxon>
        <taxon>Bacillota</taxon>
        <taxon>Bacilli</taxon>
        <taxon>Bacillales</taxon>
        <taxon>Bacillaceae</taxon>
        <taxon>Gottfriedia</taxon>
    </lineage>
</organism>
<dbReference type="Gene3D" id="1.20.58.1910">
    <property type="match status" value="1"/>
</dbReference>
<dbReference type="PANTHER" id="PTHR33594">
    <property type="entry name" value="SUPERFAMILY HYDROLASE, PUTATIVE (AFU_ORTHOLOGUE AFUA_1G03035)-RELATED"/>
    <property type="match status" value="1"/>
</dbReference>
<dbReference type="PROSITE" id="PS51831">
    <property type="entry name" value="HD"/>
    <property type="match status" value="1"/>
</dbReference>
<evidence type="ECO:0000313" key="3">
    <source>
        <dbReference type="Proteomes" id="UP000626244"/>
    </source>
</evidence>
<dbReference type="InterPro" id="IPR006674">
    <property type="entry name" value="HD_domain"/>
</dbReference>
<accession>A0A8J3EX47</accession>
<dbReference type="EMBL" id="BMHB01000001">
    <property type="protein sequence ID" value="GGI12439.1"/>
    <property type="molecule type" value="Genomic_DNA"/>
</dbReference>
<dbReference type="SUPFAM" id="SSF109604">
    <property type="entry name" value="HD-domain/PDEase-like"/>
    <property type="match status" value="1"/>
</dbReference>
<evidence type="ECO:0000313" key="2">
    <source>
        <dbReference type="EMBL" id="GGI12439.1"/>
    </source>
</evidence>
<comment type="caution">
    <text evidence="2">The sequence shown here is derived from an EMBL/GenBank/DDBJ whole genome shotgun (WGS) entry which is preliminary data.</text>
</comment>
<feature type="domain" description="HD" evidence="1">
    <location>
        <begin position="26"/>
        <end position="127"/>
    </location>
</feature>
<dbReference type="OrthoDB" id="9797344at2"/>
<dbReference type="InterPro" id="IPR003607">
    <property type="entry name" value="HD/PDEase_dom"/>
</dbReference>
<dbReference type="PANTHER" id="PTHR33594:SF1">
    <property type="entry name" value="HD_PDEASE DOMAIN-CONTAINING PROTEIN"/>
    <property type="match status" value="1"/>
</dbReference>
<dbReference type="Pfam" id="PF01966">
    <property type="entry name" value="HD"/>
    <property type="match status" value="1"/>
</dbReference>
<sequence>MNQQQIITNLENYVRNIHSGDSSGHDWYHIDRVRNLAVHLARKEKADEFIVECAALVHDVIDDKLHTDLISQKEQLVETLSNLLKNSDQVKDIIYIIENISFKGGNGVIPNTLEGKIVQDADRLDAIGAIGVARTFAYGGKKNRSMFNPNFEIRENMTLEEYRSDQSSSLHHFYEKILKLKELMNTPSAYEMAKERHSYVENFIEQFMKEWNFTK</sequence>
<name>A0A8J3EX47_9BACI</name>
<evidence type="ECO:0000259" key="1">
    <source>
        <dbReference type="PROSITE" id="PS51831"/>
    </source>
</evidence>
<dbReference type="RefSeq" id="WP_087999497.1">
    <property type="nucleotide sequence ID" value="NZ_BMHB01000001.1"/>
</dbReference>
<dbReference type="AlphaFoldDB" id="A0A8J3EX47"/>
<dbReference type="SMART" id="SM00471">
    <property type="entry name" value="HDc"/>
    <property type="match status" value="1"/>
</dbReference>
<gene>
    <name evidence="2" type="ORF">GCM10007380_12920</name>
</gene>
<dbReference type="CDD" id="cd00077">
    <property type="entry name" value="HDc"/>
    <property type="match status" value="1"/>
</dbReference>
<protein>
    <submittedName>
        <fullName evidence="2">Phosphohydrolase</fullName>
    </submittedName>
</protein>
<reference evidence="3" key="1">
    <citation type="journal article" date="2019" name="Int. J. Syst. Evol. Microbiol.">
        <title>The Global Catalogue of Microorganisms (GCM) 10K type strain sequencing project: providing services to taxonomists for standard genome sequencing and annotation.</title>
        <authorList>
            <consortium name="The Broad Institute Genomics Platform"/>
            <consortium name="The Broad Institute Genome Sequencing Center for Infectious Disease"/>
            <person name="Wu L."/>
            <person name="Ma J."/>
        </authorList>
    </citation>
    <scope>NUCLEOTIDE SEQUENCE [LARGE SCALE GENOMIC DNA]</scope>
    <source>
        <strain evidence="3">CGMCC 1.14993</strain>
    </source>
</reference>
<keyword evidence="3" id="KW-1185">Reference proteome</keyword>
<dbReference type="Proteomes" id="UP000626244">
    <property type="component" value="Unassembled WGS sequence"/>
</dbReference>
<dbReference type="Gene3D" id="1.10.472.50">
    <property type="entry name" value="HD-domain/PDEase-like"/>
    <property type="match status" value="1"/>
</dbReference>